<gene>
    <name evidence="4" type="ORF">MF646_09325</name>
</gene>
<name>A0A9X2CS77_9BACI</name>
<comment type="caution">
    <text evidence="4">The sequence shown here is derived from an EMBL/GenBank/DDBJ whole genome shotgun (WGS) entry which is preliminary data.</text>
</comment>
<dbReference type="RefSeq" id="WP_250096225.1">
    <property type="nucleotide sequence ID" value="NZ_JAKRYL010000008.1"/>
</dbReference>
<feature type="coiled-coil region" evidence="1">
    <location>
        <begin position="430"/>
        <end position="503"/>
    </location>
</feature>
<dbReference type="Pfam" id="PF13455">
    <property type="entry name" value="MUG113"/>
    <property type="match status" value="1"/>
</dbReference>
<evidence type="ECO:0000259" key="3">
    <source>
        <dbReference type="SMART" id="SM00974"/>
    </source>
</evidence>
<dbReference type="Proteomes" id="UP001139150">
    <property type="component" value="Unassembled WGS sequence"/>
</dbReference>
<dbReference type="InterPro" id="IPR018306">
    <property type="entry name" value="Phage_T5_Orf172_DNA-bd"/>
</dbReference>
<feature type="domain" description="Bacteriophage T5 Orf172 DNA-binding" evidence="3">
    <location>
        <begin position="527"/>
        <end position="610"/>
    </location>
</feature>
<dbReference type="Pfam" id="PF13250">
    <property type="entry name" value="SNIPE"/>
    <property type="match status" value="1"/>
</dbReference>
<dbReference type="SMART" id="SM00974">
    <property type="entry name" value="T5orf172"/>
    <property type="match status" value="1"/>
</dbReference>
<dbReference type="EMBL" id="JAKRYL010000008">
    <property type="protein sequence ID" value="MCL7747319.1"/>
    <property type="molecule type" value="Genomic_DNA"/>
</dbReference>
<proteinExistence type="predicted"/>
<evidence type="ECO:0000313" key="5">
    <source>
        <dbReference type="Proteomes" id="UP001139150"/>
    </source>
</evidence>
<keyword evidence="2" id="KW-0812">Transmembrane</keyword>
<accession>A0A9X2CS77</accession>
<organism evidence="4 5">
    <name type="scientific">Halalkalibacter alkaliphilus</name>
    <dbReference type="NCBI Taxonomy" id="2917993"/>
    <lineage>
        <taxon>Bacteria</taxon>
        <taxon>Bacillati</taxon>
        <taxon>Bacillota</taxon>
        <taxon>Bacilli</taxon>
        <taxon>Bacillales</taxon>
        <taxon>Bacillaceae</taxon>
        <taxon>Halalkalibacter</taxon>
    </lineage>
</organism>
<keyword evidence="1" id="KW-0175">Coiled coil</keyword>
<protein>
    <submittedName>
        <fullName evidence="4">DUF4041 domain-containing protein</fullName>
    </submittedName>
</protein>
<dbReference type="InterPro" id="IPR025280">
    <property type="entry name" value="SNIPE"/>
</dbReference>
<feature type="coiled-coil region" evidence="1">
    <location>
        <begin position="44"/>
        <end position="89"/>
    </location>
</feature>
<keyword evidence="2" id="KW-1133">Transmembrane helix</keyword>
<evidence type="ECO:0000313" key="4">
    <source>
        <dbReference type="EMBL" id="MCL7747319.1"/>
    </source>
</evidence>
<sequence length="641" mass="77048">MNKKPWYLSTEFISFMFVIWFLIVPLFLGILLILKQRKMNKIQIDQLILDVNKKESELKNKEEVLKMRYIEFEERVQNEEIEIQKKEVAHQQSLQAMAHKFDKEIRNKHLELTEMENVHQQLLTKWKMETEGELKRLDEDKRKEWEKKDLILQFKLLIKYKAATNHLSERINELKSEKRDLLYLIGEKQNTLDTMESRHQQTLVSMTKDREIELEIREKMVKEKEEELKQKFLNLQKKYSAVEVAHLKKLDLMTKVKEEELFNRENSVKEKERALANVQHEIESAKRRIQILNQQIVNLDEELLLQSFGYYETKYDLEDSEEYNKYLTLIRIKQKDLVKEGLATEFEINWSIDKDEERAVKVAENNKRLAIRSFNNECDVIVNKVKYYNVDLCEKRIRSAFAHINRHNRHNHLKLTEAFLSLKLEELYLAHEYAEKKQEEREEKLRANELIREERRLQKELQEQLKKIEKEQKLIENALKKASELAQDRIDEYMIRLDQIKKQKEDVDYRINNTKAGHVYVISNIGTFGENIYKIGMTRRLDPNDRITELSGASVPFRYDVHAIFFSQNAPQLEAMLHRTFRHRRVNKVNERKEFFNVSLQEIKQVIQQHHEAIIKFTMKADAKEYRETLAIERETQQGAV</sequence>
<keyword evidence="5" id="KW-1185">Reference proteome</keyword>
<keyword evidence="2" id="KW-0472">Membrane</keyword>
<feature type="coiled-coil region" evidence="1">
    <location>
        <begin position="268"/>
        <end position="302"/>
    </location>
</feature>
<evidence type="ECO:0000256" key="1">
    <source>
        <dbReference type="SAM" id="Coils"/>
    </source>
</evidence>
<dbReference type="AlphaFoldDB" id="A0A9X2CS77"/>
<feature type="transmembrane region" description="Helical" evidence="2">
    <location>
        <begin position="12"/>
        <end position="34"/>
    </location>
</feature>
<evidence type="ECO:0000256" key="2">
    <source>
        <dbReference type="SAM" id="Phobius"/>
    </source>
</evidence>
<reference evidence="4" key="1">
    <citation type="submission" date="2022-02" db="EMBL/GenBank/DDBJ databases">
        <title>Halalkalibacter sp. nov. isolated from Lonar Lake, India.</title>
        <authorList>
            <person name="Joshi A."/>
            <person name="Thite S."/>
            <person name="Lodha T."/>
        </authorList>
    </citation>
    <scope>NUCLEOTIDE SEQUENCE</scope>
    <source>
        <strain evidence="4">MEB205</strain>
    </source>
</reference>